<accession>A0AAV9JHE9</accession>
<organism evidence="7 8">
    <name type="scientific">Oleoguttula mirabilis</name>
    <dbReference type="NCBI Taxonomy" id="1507867"/>
    <lineage>
        <taxon>Eukaryota</taxon>
        <taxon>Fungi</taxon>
        <taxon>Dikarya</taxon>
        <taxon>Ascomycota</taxon>
        <taxon>Pezizomycotina</taxon>
        <taxon>Dothideomycetes</taxon>
        <taxon>Dothideomycetidae</taxon>
        <taxon>Mycosphaerellales</taxon>
        <taxon>Teratosphaeriaceae</taxon>
        <taxon>Oleoguttula</taxon>
    </lineage>
</organism>
<keyword evidence="1" id="KW-0479">Metal-binding</keyword>
<sequence length="310" mass="36150">MTAETNWPPRWGGKRQDLQAYQQIFDGHFLRKFRKKALEWDTPEKDRIYCRQTDPPRRPQECGTFLARLLDRQKCQQCKKYKWYTCLRCLGCFSSSDVEGKTTAIDHECDPSAEHELRERAFDGLKRGWHYQDCPNPSCQKRVELAEACRHVVCLCGTEFCFLCGAVATKRSGHWNRAMGSNCPLYPSGLFADDDEPAEHLDPDGEVQEQWQLEMLWEQQALEADRYHGEEQSSQRPHGPRERERRHADEQRLRRSQQLTYTSERTPDNTRRVQRQDRAGRPGPVLQGHDFSGSWSHGHNGDEEEDIAAK</sequence>
<keyword evidence="8" id="KW-1185">Reference proteome</keyword>
<dbReference type="InterPro" id="IPR002867">
    <property type="entry name" value="IBR_dom"/>
</dbReference>
<dbReference type="EMBL" id="JAVFHQ010000026">
    <property type="protein sequence ID" value="KAK4544260.1"/>
    <property type="molecule type" value="Genomic_DNA"/>
</dbReference>
<evidence type="ECO:0000259" key="6">
    <source>
        <dbReference type="Pfam" id="PF01485"/>
    </source>
</evidence>
<evidence type="ECO:0000256" key="1">
    <source>
        <dbReference type="ARBA" id="ARBA00022723"/>
    </source>
</evidence>
<dbReference type="Pfam" id="PF01485">
    <property type="entry name" value="IBR"/>
    <property type="match status" value="1"/>
</dbReference>
<dbReference type="AlphaFoldDB" id="A0AAV9JHE9"/>
<feature type="compositionally biased region" description="Basic and acidic residues" evidence="5">
    <location>
        <begin position="225"/>
        <end position="253"/>
    </location>
</feature>
<evidence type="ECO:0000256" key="5">
    <source>
        <dbReference type="SAM" id="MobiDB-lite"/>
    </source>
</evidence>
<dbReference type="Proteomes" id="UP001324427">
    <property type="component" value="Unassembled WGS sequence"/>
</dbReference>
<dbReference type="GO" id="GO:0008270">
    <property type="term" value="F:zinc ion binding"/>
    <property type="evidence" value="ECO:0007669"/>
    <property type="project" value="UniProtKB-KW"/>
</dbReference>
<dbReference type="Gene3D" id="1.20.120.1750">
    <property type="match status" value="1"/>
</dbReference>
<keyword evidence="2" id="KW-0863">Zinc-finger</keyword>
<feature type="region of interest" description="Disordered" evidence="5">
    <location>
        <begin position="225"/>
        <end position="310"/>
    </location>
</feature>
<keyword evidence="4" id="KW-0862">Zinc</keyword>
<keyword evidence="3" id="KW-0833">Ubl conjugation pathway</keyword>
<evidence type="ECO:0000256" key="3">
    <source>
        <dbReference type="ARBA" id="ARBA00022786"/>
    </source>
</evidence>
<name>A0AAV9JHE9_9PEZI</name>
<proteinExistence type="predicted"/>
<reference evidence="7 8" key="1">
    <citation type="submission" date="2021-11" db="EMBL/GenBank/DDBJ databases">
        <title>Black yeast isolated from Biological Soil Crust.</title>
        <authorList>
            <person name="Kurbessoian T."/>
        </authorList>
    </citation>
    <scope>NUCLEOTIDE SEQUENCE [LARGE SCALE GENOMIC DNA]</scope>
    <source>
        <strain evidence="7 8">CCFEE 5522</strain>
    </source>
</reference>
<evidence type="ECO:0000256" key="2">
    <source>
        <dbReference type="ARBA" id="ARBA00022771"/>
    </source>
</evidence>
<evidence type="ECO:0000256" key="4">
    <source>
        <dbReference type="ARBA" id="ARBA00022833"/>
    </source>
</evidence>
<evidence type="ECO:0000313" key="7">
    <source>
        <dbReference type="EMBL" id="KAK4544260.1"/>
    </source>
</evidence>
<comment type="caution">
    <text evidence="7">The sequence shown here is derived from an EMBL/GenBank/DDBJ whole genome shotgun (WGS) entry which is preliminary data.</text>
</comment>
<feature type="compositionally biased region" description="Basic and acidic residues" evidence="5">
    <location>
        <begin position="265"/>
        <end position="280"/>
    </location>
</feature>
<evidence type="ECO:0000313" key="8">
    <source>
        <dbReference type="Proteomes" id="UP001324427"/>
    </source>
</evidence>
<protein>
    <recommendedName>
        <fullName evidence="6">IBR domain-containing protein</fullName>
    </recommendedName>
</protein>
<feature type="domain" description="IBR" evidence="6">
    <location>
        <begin position="130"/>
        <end position="166"/>
    </location>
</feature>
<dbReference type="SUPFAM" id="SSF57850">
    <property type="entry name" value="RING/U-box"/>
    <property type="match status" value="1"/>
</dbReference>
<gene>
    <name evidence="7" type="ORF">LTR36_004470</name>
</gene>